<dbReference type="Proteomes" id="UP000215215">
    <property type="component" value="Unassembled WGS sequence"/>
</dbReference>
<organism evidence="2 3">
    <name type="scientific">candidate division WOR-3 bacterium JGI_Cruoil_03_44_89</name>
    <dbReference type="NCBI Taxonomy" id="1973748"/>
    <lineage>
        <taxon>Bacteria</taxon>
        <taxon>Bacteria division WOR-3</taxon>
    </lineage>
</organism>
<dbReference type="Pfam" id="PF01909">
    <property type="entry name" value="NTP_transf_2"/>
    <property type="match status" value="1"/>
</dbReference>
<dbReference type="InterPro" id="IPR043519">
    <property type="entry name" value="NT_sf"/>
</dbReference>
<gene>
    <name evidence="2" type="ORF">CH333_09580</name>
</gene>
<dbReference type="PANTHER" id="PTHR33933">
    <property type="entry name" value="NUCLEOTIDYLTRANSFERASE"/>
    <property type="match status" value="1"/>
</dbReference>
<evidence type="ECO:0000259" key="1">
    <source>
        <dbReference type="Pfam" id="PF01909"/>
    </source>
</evidence>
<comment type="caution">
    <text evidence="2">The sequence shown here is derived from an EMBL/GenBank/DDBJ whole genome shotgun (WGS) entry which is preliminary data.</text>
</comment>
<dbReference type="SUPFAM" id="SSF81301">
    <property type="entry name" value="Nucleotidyltransferase"/>
    <property type="match status" value="1"/>
</dbReference>
<protein>
    <recommendedName>
        <fullName evidence="1">Polymerase nucleotidyl transferase domain-containing protein</fullName>
    </recommendedName>
</protein>
<feature type="domain" description="Polymerase nucleotidyl transferase" evidence="1">
    <location>
        <begin position="10"/>
        <end position="88"/>
    </location>
</feature>
<dbReference type="InterPro" id="IPR002934">
    <property type="entry name" value="Polymerase_NTP_transf_dom"/>
</dbReference>
<dbReference type="InterPro" id="IPR052548">
    <property type="entry name" value="Type_VII_TA_antitoxin"/>
</dbReference>
<dbReference type="PANTHER" id="PTHR33933:SF1">
    <property type="entry name" value="PROTEIN ADENYLYLTRANSFERASE MNTA-RELATED"/>
    <property type="match status" value="1"/>
</dbReference>
<proteinExistence type="predicted"/>
<accession>A0A235BNM0</accession>
<dbReference type="Gene3D" id="3.30.460.10">
    <property type="entry name" value="Beta Polymerase, domain 2"/>
    <property type="match status" value="1"/>
</dbReference>
<reference evidence="2 3" key="1">
    <citation type="submission" date="2017-07" db="EMBL/GenBank/DDBJ databases">
        <title>Recovery of genomes from metagenomes via a dereplication, aggregation, and scoring strategy.</title>
        <authorList>
            <person name="Sieber C.M."/>
            <person name="Probst A.J."/>
            <person name="Sharrar A."/>
            <person name="Thomas B.C."/>
            <person name="Hess M."/>
            <person name="Tringe S.G."/>
            <person name="Banfield J.F."/>
        </authorList>
    </citation>
    <scope>NUCLEOTIDE SEQUENCE [LARGE SCALE GENOMIC DNA]</scope>
    <source>
        <strain evidence="2">JGI_Cruoil_03_44_89</strain>
    </source>
</reference>
<dbReference type="AlphaFoldDB" id="A0A235BNM0"/>
<evidence type="ECO:0000313" key="3">
    <source>
        <dbReference type="Proteomes" id="UP000215215"/>
    </source>
</evidence>
<dbReference type="CDD" id="cd05403">
    <property type="entry name" value="NT_KNTase_like"/>
    <property type="match status" value="1"/>
</dbReference>
<sequence>MDKAKIETILKELKERLTEIYGEDLIEIVLYGSYARGEASEDSDIDIFVLLKKVKNPFKERQKFAQIVWELSLKNDIVISALPVEYEQFQNKSLPIFCQAREEGVMI</sequence>
<dbReference type="EMBL" id="NOZQ01000211">
    <property type="protein sequence ID" value="OYD13898.1"/>
    <property type="molecule type" value="Genomic_DNA"/>
</dbReference>
<name>A0A235BNM0_UNCW3</name>
<evidence type="ECO:0000313" key="2">
    <source>
        <dbReference type="EMBL" id="OYD13898.1"/>
    </source>
</evidence>
<dbReference type="GO" id="GO:0016779">
    <property type="term" value="F:nucleotidyltransferase activity"/>
    <property type="evidence" value="ECO:0007669"/>
    <property type="project" value="InterPro"/>
</dbReference>